<dbReference type="RefSeq" id="YP_010502929.1">
    <property type="nucleotide sequence ID" value="NC_066984.1"/>
</dbReference>
<dbReference type="AlphaFoldDB" id="A0A977PLG3"/>
<keyword evidence="2" id="KW-0378">Hydrolase</keyword>
<dbReference type="PANTHER" id="PTHR47723">
    <property type="entry name" value="OS05G0353850 PROTEIN"/>
    <property type="match status" value="1"/>
</dbReference>
<dbReference type="GO" id="GO:0003676">
    <property type="term" value="F:nucleic acid binding"/>
    <property type="evidence" value="ECO:0007669"/>
    <property type="project" value="InterPro"/>
</dbReference>
<evidence type="ECO:0000259" key="1">
    <source>
        <dbReference type="PROSITE" id="PS50879"/>
    </source>
</evidence>
<dbReference type="GeneID" id="75518478"/>
<gene>
    <name evidence="2" type="primary">rnhA</name>
</gene>
<dbReference type="InterPro" id="IPR053151">
    <property type="entry name" value="RNase_H-like"/>
</dbReference>
<dbReference type="InterPro" id="IPR036397">
    <property type="entry name" value="RNaseH_sf"/>
</dbReference>
<keyword evidence="2" id="KW-0496">Mitochondrion</keyword>
<dbReference type="CDD" id="cd06222">
    <property type="entry name" value="RNase_H_like"/>
    <property type="match status" value="1"/>
</dbReference>
<dbReference type="GO" id="GO:0004523">
    <property type="term" value="F:RNA-DNA hybrid ribonuclease activity"/>
    <property type="evidence" value="ECO:0007669"/>
    <property type="project" value="UniProtKB-EC"/>
</dbReference>
<dbReference type="EMBL" id="ON064099">
    <property type="protein sequence ID" value="UXD78706.1"/>
    <property type="molecule type" value="Genomic_DNA"/>
</dbReference>
<geneLocation type="mitochondrion" evidence="2"/>
<organism evidence="2">
    <name type="scientific">Psychotria viridis</name>
    <dbReference type="NCBI Taxonomy" id="189196"/>
    <lineage>
        <taxon>Eukaryota</taxon>
        <taxon>Viridiplantae</taxon>
        <taxon>Streptophyta</taxon>
        <taxon>Embryophyta</taxon>
        <taxon>Tracheophyta</taxon>
        <taxon>Spermatophyta</taxon>
        <taxon>Magnoliopsida</taxon>
        <taxon>eudicotyledons</taxon>
        <taxon>Gunneridae</taxon>
        <taxon>Pentapetalae</taxon>
        <taxon>asterids</taxon>
        <taxon>lamiids</taxon>
        <taxon>Gentianales</taxon>
        <taxon>Rubiaceae</taxon>
        <taxon>Rubioideae</taxon>
        <taxon>Psychotrieae</taxon>
        <taxon>Psychotria</taxon>
    </lineage>
</organism>
<feature type="domain" description="RNase H type-1" evidence="1">
    <location>
        <begin position="1"/>
        <end position="124"/>
    </location>
</feature>
<dbReference type="EC" id="3.1.26.4" evidence="2"/>
<dbReference type="InterPro" id="IPR044730">
    <property type="entry name" value="RNase_H-like_dom_plant"/>
</dbReference>
<sequence length="153" mass="16516">MNIDGSSLGNPGMAGGGIVVRDSFGRVLHACSVSFGHATSFQAELKALIHGLELCQQLGLTHGTLEMDSKMVVDMINGCVSCPWRFYHELHGARVLLRSLSLHLTHILRESNAVADYLAKLASLQQASITFAASDLPPFVKGLVSLDRVQYPL</sequence>
<accession>A0A977PLG3</accession>
<dbReference type="InterPro" id="IPR002156">
    <property type="entry name" value="RNaseH_domain"/>
</dbReference>
<name>A0A977PLG3_9GENT</name>
<dbReference type="SUPFAM" id="SSF53098">
    <property type="entry name" value="Ribonuclease H-like"/>
    <property type="match status" value="1"/>
</dbReference>
<dbReference type="InterPro" id="IPR012337">
    <property type="entry name" value="RNaseH-like_sf"/>
</dbReference>
<dbReference type="PROSITE" id="PS50879">
    <property type="entry name" value="RNASE_H_1"/>
    <property type="match status" value="1"/>
</dbReference>
<protein>
    <submittedName>
        <fullName evidence="2">Ribonuclease H</fullName>
        <ecNumber evidence="2">3.1.26.4</ecNumber>
    </submittedName>
</protein>
<dbReference type="Pfam" id="PF13456">
    <property type="entry name" value="RVT_3"/>
    <property type="match status" value="1"/>
</dbReference>
<reference evidence="2" key="1">
    <citation type="submission" date="2022-03" db="EMBL/GenBank/DDBJ databases">
        <title>The complete organellar genomes of the entheogenic plant Psychotria viridis Ruiz &amp; Pav. (Rubiaceae).</title>
        <authorList>
            <person name="Varani A.M."/>
            <person name="Silva S.R."/>
            <person name="Lopes S.S.S."/>
            <person name="Barbosa J.B.F."/>
            <person name="Oliveira D.R."/>
            <person name="Correa M.A."/>
            <person name="Moraes A.P."/>
            <person name="Miranda V.F.O."/>
            <person name="Prosdocimi F."/>
        </authorList>
    </citation>
    <scope>NUCLEOTIDE SEQUENCE</scope>
</reference>
<evidence type="ECO:0000313" key="2">
    <source>
        <dbReference type="EMBL" id="UXD78706.1"/>
    </source>
</evidence>
<dbReference type="Gene3D" id="3.30.420.10">
    <property type="entry name" value="Ribonuclease H-like superfamily/Ribonuclease H"/>
    <property type="match status" value="1"/>
</dbReference>
<proteinExistence type="predicted"/>
<dbReference type="PANTHER" id="PTHR47723:SF19">
    <property type="entry name" value="POLYNUCLEOTIDYL TRANSFERASE, RIBONUCLEASE H-LIKE SUPERFAMILY PROTEIN"/>
    <property type="match status" value="1"/>
</dbReference>